<keyword evidence="9" id="KW-0472">Membrane</keyword>
<proteinExistence type="inferred from homology"/>
<dbReference type="InterPro" id="IPR036396">
    <property type="entry name" value="Cyt_P450_sf"/>
</dbReference>
<evidence type="ECO:0008006" key="12">
    <source>
        <dbReference type="Google" id="ProtNLM"/>
    </source>
</evidence>
<dbReference type="PANTHER" id="PTHR46206:SF6">
    <property type="entry name" value="CYTOCHROME P450 MONOOXYGENASE AN1598-RELATED"/>
    <property type="match status" value="1"/>
</dbReference>
<dbReference type="InterPro" id="IPR001128">
    <property type="entry name" value="Cyt_P450"/>
</dbReference>
<sequence length="519" mass="58936">MTSFTSSTLQKLTTQSPILLVFIISLIVGSLFQLVFRRTKKLDFPVVGNACDLDFRDAMKEGVARYPDCPFVIPSNPPTIVLPKIAIHDVKAFPESKASFNEFISREFHPQVSGLGASDISREFVAKDLTRFVGAALHLLQDETTYAFNKELGASEEWTPFVLYSFTARVIALLSGRVFVGLPLSRNEEWVNTSVDFTSYVMKFRDASLKLPLLFRSLVLPYISETRQLKELQQRAATLMRPTLDIEREHNDGEKTLGLENSSLKWLISRMDPRDRDDPLSISILQLELSFAAIHTSSFTLTNAIFDLAAYPEYIPLLREEIEAVMKEDGYDQANDGNCKLLKPSIPRLAKLDSFLKESQRVNPLAISSHTRITTSDIKLSTGHLVPKNTRISIPSWVIHNESEALKSVEHTKPLNEFDGLRFYNLRHIPGNENRHLFVSTSPDSLSFGHGNHACPGRFFASNEIKVILIEVLTNWDIRLPNDVKVEGGAWRRPKNFYREYLCFPDISAKIEMRRRSRT</sequence>
<comment type="cofactor">
    <cofactor evidence="1 7">
        <name>heme</name>
        <dbReference type="ChEBI" id="CHEBI:30413"/>
    </cofactor>
</comment>
<dbReference type="GO" id="GO:0020037">
    <property type="term" value="F:heme binding"/>
    <property type="evidence" value="ECO:0007669"/>
    <property type="project" value="InterPro"/>
</dbReference>
<keyword evidence="5 7" id="KW-0408">Iron</keyword>
<keyword evidence="6 8" id="KW-0503">Monooxygenase</keyword>
<dbReference type="PRINTS" id="PR00465">
    <property type="entry name" value="EP450IV"/>
</dbReference>
<keyword evidence="7 8" id="KW-0349">Heme</keyword>
<feature type="transmembrane region" description="Helical" evidence="9">
    <location>
        <begin position="18"/>
        <end position="36"/>
    </location>
</feature>
<dbReference type="InterPro" id="IPR002403">
    <property type="entry name" value="Cyt_P450_E_grp-IV"/>
</dbReference>
<dbReference type="PROSITE" id="PS00086">
    <property type="entry name" value="CYTOCHROME_P450"/>
    <property type="match status" value="1"/>
</dbReference>
<evidence type="ECO:0000256" key="6">
    <source>
        <dbReference type="ARBA" id="ARBA00023033"/>
    </source>
</evidence>
<dbReference type="SUPFAM" id="SSF48264">
    <property type="entry name" value="Cytochrome P450"/>
    <property type="match status" value="1"/>
</dbReference>
<accession>A0A383UNP5</accession>
<evidence type="ECO:0000256" key="8">
    <source>
        <dbReference type="RuleBase" id="RU000461"/>
    </source>
</evidence>
<keyword evidence="9" id="KW-0812">Transmembrane</keyword>
<name>A0A383UNP5_BLUHO</name>
<evidence type="ECO:0000256" key="1">
    <source>
        <dbReference type="ARBA" id="ARBA00001971"/>
    </source>
</evidence>
<evidence type="ECO:0000313" key="10">
    <source>
        <dbReference type="EMBL" id="SZF01931.1"/>
    </source>
</evidence>
<evidence type="ECO:0000256" key="2">
    <source>
        <dbReference type="ARBA" id="ARBA00010617"/>
    </source>
</evidence>
<keyword evidence="9" id="KW-1133">Transmembrane helix</keyword>
<dbReference type="VEuPathDB" id="FungiDB:BLGHR1_12705"/>
<feature type="binding site" description="axial binding residue" evidence="7">
    <location>
        <position position="455"/>
    </location>
    <ligand>
        <name>heme</name>
        <dbReference type="ChEBI" id="CHEBI:30413"/>
    </ligand>
    <ligandPart>
        <name>Fe</name>
        <dbReference type="ChEBI" id="CHEBI:18248"/>
    </ligandPart>
</feature>
<dbReference type="EMBL" id="UNSH01000041">
    <property type="protein sequence ID" value="SZF01931.1"/>
    <property type="molecule type" value="Genomic_DNA"/>
</dbReference>
<dbReference type="GO" id="GO:0004497">
    <property type="term" value="F:monooxygenase activity"/>
    <property type="evidence" value="ECO:0007669"/>
    <property type="project" value="UniProtKB-KW"/>
</dbReference>
<evidence type="ECO:0000256" key="5">
    <source>
        <dbReference type="ARBA" id="ARBA00023004"/>
    </source>
</evidence>
<evidence type="ECO:0000256" key="3">
    <source>
        <dbReference type="ARBA" id="ARBA00022723"/>
    </source>
</evidence>
<comment type="similarity">
    <text evidence="2 8">Belongs to the cytochrome P450 family.</text>
</comment>
<dbReference type="GO" id="GO:0005506">
    <property type="term" value="F:iron ion binding"/>
    <property type="evidence" value="ECO:0007669"/>
    <property type="project" value="InterPro"/>
</dbReference>
<dbReference type="CDD" id="cd11041">
    <property type="entry name" value="CYP503A1-like"/>
    <property type="match status" value="1"/>
</dbReference>
<keyword evidence="3 7" id="KW-0479">Metal-binding</keyword>
<dbReference type="PANTHER" id="PTHR46206">
    <property type="entry name" value="CYTOCHROME P450"/>
    <property type="match status" value="1"/>
</dbReference>
<reference evidence="10 11" key="1">
    <citation type="submission" date="2017-11" db="EMBL/GenBank/DDBJ databases">
        <authorList>
            <person name="Kracher B."/>
        </authorList>
    </citation>
    <scope>NUCLEOTIDE SEQUENCE [LARGE SCALE GENOMIC DNA]</scope>
    <source>
        <strain evidence="10 11">RACE1</strain>
    </source>
</reference>
<dbReference type="Pfam" id="PF00067">
    <property type="entry name" value="p450"/>
    <property type="match status" value="1"/>
</dbReference>
<organism evidence="10 11">
    <name type="scientific">Blumeria hordei</name>
    <name type="common">Barley powdery mildew</name>
    <name type="synonym">Blumeria graminis f. sp. hordei</name>
    <dbReference type="NCBI Taxonomy" id="2867405"/>
    <lineage>
        <taxon>Eukaryota</taxon>
        <taxon>Fungi</taxon>
        <taxon>Dikarya</taxon>
        <taxon>Ascomycota</taxon>
        <taxon>Pezizomycotina</taxon>
        <taxon>Leotiomycetes</taxon>
        <taxon>Erysiphales</taxon>
        <taxon>Erysiphaceae</taxon>
        <taxon>Blumeria</taxon>
    </lineage>
</organism>
<protein>
    <recommendedName>
        <fullName evidence="12">Cytochrome P450 monooxygenase</fullName>
    </recommendedName>
</protein>
<evidence type="ECO:0000313" key="11">
    <source>
        <dbReference type="Proteomes" id="UP000275772"/>
    </source>
</evidence>
<dbReference type="AlphaFoldDB" id="A0A383UNP5"/>
<dbReference type="Gene3D" id="1.10.630.10">
    <property type="entry name" value="Cytochrome P450"/>
    <property type="match status" value="1"/>
</dbReference>
<dbReference type="Proteomes" id="UP000275772">
    <property type="component" value="Unassembled WGS sequence"/>
</dbReference>
<gene>
    <name evidence="10" type="ORF">BLGHR1_12705</name>
</gene>
<evidence type="ECO:0000256" key="9">
    <source>
        <dbReference type="SAM" id="Phobius"/>
    </source>
</evidence>
<evidence type="ECO:0000256" key="7">
    <source>
        <dbReference type="PIRSR" id="PIRSR602403-1"/>
    </source>
</evidence>
<keyword evidence="4 8" id="KW-0560">Oxidoreductase</keyword>
<evidence type="ECO:0000256" key="4">
    <source>
        <dbReference type="ARBA" id="ARBA00023002"/>
    </source>
</evidence>
<dbReference type="GO" id="GO:0016705">
    <property type="term" value="F:oxidoreductase activity, acting on paired donors, with incorporation or reduction of molecular oxygen"/>
    <property type="evidence" value="ECO:0007669"/>
    <property type="project" value="InterPro"/>
</dbReference>
<dbReference type="InterPro" id="IPR017972">
    <property type="entry name" value="Cyt_P450_CS"/>
</dbReference>